<evidence type="ECO:0000256" key="5">
    <source>
        <dbReference type="ARBA" id="ARBA00023002"/>
    </source>
</evidence>
<evidence type="ECO:0000256" key="4">
    <source>
        <dbReference type="ARBA" id="ARBA00022827"/>
    </source>
</evidence>
<dbReference type="Gene3D" id="3.50.50.60">
    <property type="entry name" value="FAD/NAD(P)-binding domain"/>
    <property type="match status" value="1"/>
</dbReference>
<dbReference type="Pfam" id="PF01266">
    <property type="entry name" value="DAO"/>
    <property type="match status" value="1"/>
</dbReference>
<organism evidence="10 11">
    <name type="scientific">Asaia krungthepensis NRIC 0535</name>
    <dbReference type="NCBI Taxonomy" id="1307925"/>
    <lineage>
        <taxon>Bacteria</taxon>
        <taxon>Pseudomonadati</taxon>
        <taxon>Pseudomonadota</taxon>
        <taxon>Alphaproteobacteria</taxon>
        <taxon>Acetobacterales</taxon>
        <taxon>Acetobacteraceae</taxon>
        <taxon>Asaia</taxon>
    </lineage>
</organism>
<dbReference type="NCBIfam" id="NF008899">
    <property type="entry name" value="PRK12266.1"/>
    <property type="match status" value="1"/>
</dbReference>
<accession>A0ABQ0Q5Q1</accession>
<dbReference type="PROSITE" id="PS00978">
    <property type="entry name" value="FAD_G3PDH_2"/>
    <property type="match status" value="1"/>
</dbReference>
<dbReference type="InterPro" id="IPR036188">
    <property type="entry name" value="FAD/NAD-bd_sf"/>
</dbReference>
<dbReference type="PANTHER" id="PTHR11985:SF15">
    <property type="entry name" value="GLYCEROL-3-PHOSPHATE DEHYDROGENASE, MITOCHONDRIAL"/>
    <property type="match status" value="1"/>
</dbReference>
<evidence type="ECO:0000256" key="2">
    <source>
        <dbReference type="ARBA" id="ARBA00007330"/>
    </source>
</evidence>
<keyword evidence="4" id="KW-0274">FAD</keyword>
<dbReference type="InterPro" id="IPR038299">
    <property type="entry name" value="DAO_C_sf"/>
</dbReference>
<dbReference type="Proteomes" id="UP001062776">
    <property type="component" value="Unassembled WGS sequence"/>
</dbReference>
<keyword evidence="5 6" id="KW-0560">Oxidoreductase</keyword>
<evidence type="ECO:0000259" key="8">
    <source>
        <dbReference type="Pfam" id="PF01266"/>
    </source>
</evidence>
<evidence type="ECO:0000313" key="11">
    <source>
        <dbReference type="Proteomes" id="UP001062776"/>
    </source>
</evidence>
<reference evidence="10" key="1">
    <citation type="submission" date="2013-04" db="EMBL/GenBank/DDBJ databases">
        <title>The genome sequencing project of 58 acetic acid bacteria.</title>
        <authorList>
            <person name="Okamoto-Kainuma A."/>
            <person name="Ishikawa M."/>
            <person name="Umino S."/>
            <person name="Koizumi Y."/>
            <person name="Shiwa Y."/>
            <person name="Yoshikawa H."/>
            <person name="Matsutani M."/>
            <person name="Matsushita K."/>
        </authorList>
    </citation>
    <scope>NUCLEOTIDE SEQUENCE</scope>
    <source>
        <strain evidence="10">NRIC 0535</strain>
    </source>
</reference>
<dbReference type="Pfam" id="PF16901">
    <property type="entry name" value="DAO_C"/>
    <property type="match status" value="1"/>
</dbReference>
<dbReference type="PRINTS" id="PR01001">
    <property type="entry name" value="FADG3PDH"/>
</dbReference>
<evidence type="ECO:0000313" key="10">
    <source>
        <dbReference type="EMBL" id="GBQ92658.1"/>
    </source>
</evidence>
<dbReference type="Gene3D" id="1.10.8.870">
    <property type="entry name" value="Alpha-glycerophosphate oxidase, cap domain"/>
    <property type="match status" value="1"/>
</dbReference>
<dbReference type="NCBIfam" id="NF009906">
    <property type="entry name" value="PRK13369.1"/>
    <property type="match status" value="1"/>
</dbReference>
<comment type="catalytic activity">
    <reaction evidence="6">
        <text>a quinone + sn-glycerol 3-phosphate = dihydroxyacetone phosphate + a quinol</text>
        <dbReference type="Rhea" id="RHEA:18977"/>
        <dbReference type="ChEBI" id="CHEBI:24646"/>
        <dbReference type="ChEBI" id="CHEBI:57597"/>
        <dbReference type="ChEBI" id="CHEBI:57642"/>
        <dbReference type="ChEBI" id="CHEBI:132124"/>
        <dbReference type="EC" id="1.1.5.3"/>
    </reaction>
</comment>
<comment type="similarity">
    <text evidence="2 6">Belongs to the FAD-dependent glycerol-3-phosphate dehydrogenase family.</text>
</comment>
<evidence type="ECO:0000259" key="9">
    <source>
        <dbReference type="Pfam" id="PF16901"/>
    </source>
</evidence>
<dbReference type="SUPFAM" id="SSF54373">
    <property type="entry name" value="FAD-linked reductases, C-terminal domain"/>
    <property type="match status" value="1"/>
</dbReference>
<evidence type="ECO:0000256" key="7">
    <source>
        <dbReference type="SAM" id="MobiDB-lite"/>
    </source>
</evidence>
<dbReference type="PANTHER" id="PTHR11985">
    <property type="entry name" value="GLYCEROL-3-PHOSPHATE DEHYDROGENASE"/>
    <property type="match status" value="1"/>
</dbReference>
<dbReference type="InterPro" id="IPR006076">
    <property type="entry name" value="FAD-dep_OxRdtase"/>
</dbReference>
<evidence type="ECO:0000256" key="1">
    <source>
        <dbReference type="ARBA" id="ARBA00001974"/>
    </source>
</evidence>
<evidence type="ECO:0000256" key="6">
    <source>
        <dbReference type="RuleBase" id="RU361217"/>
    </source>
</evidence>
<proteinExistence type="inferred from homology"/>
<dbReference type="Gene3D" id="6.10.250.1890">
    <property type="match status" value="1"/>
</dbReference>
<protein>
    <recommendedName>
        <fullName evidence="6">Glycerol-3-phosphate dehydrogenase</fullName>
        <ecNumber evidence="6">1.1.5.3</ecNumber>
    </recommendedName>
</protein>
<dbReference type="PROSITE" id="PS00977">
    <property type="entry name" value="FAD_G3PDH_1"/>
    <property type="match status" value="1"/>
</dbReference>
<dbReference type="EMBL" id="BAPV01000058">
    <property type="protein sequence ID" value="GBQ92658.1"/>
    <property type="molecule type" value="Genomic_DNA"/>
</dbReference>
<name>A0ABQ0Q5Q1_9PROT</name>
<comment type="caution">
    <text evidence="10">The sequence shown here is derived from an EMBL/GenBank/DDBJ whole genome shotgun (WGS) entry which is preliminary data.</text>
</comment>
<sequence length="540" mass="60866">MTDQSRPDRTRHDQGGNPPETLYDLLVIGGGINGTGIARDAAGRGQKVLLVEKDDLASHTSSASTKLIHGGLRYLEYYEFRLVREALYERERLLKIAPHIIWPLRFILPHSAMLRPAWLLRTGLFLYDNLCRTMTLPKTRSLTLQKEKAGQVLRQDYVRGFEYSDGWVQDSRLVVLNARDAADRGAEICTRTRLVSAERHEEYWAATLEEVPTGERRRVHARALINAAGPWVAELLQDRLSIESRNNVRLVKGSHIVVPRQFETDQAYILQNPDRRIVFAIPYETDFTLIGTTDIPWEQDANKVSISQDEITYLCESVNRYFRKTITPDDVVWSYSGVRPLYDDHSGNASAVTRDYRLDIDHDGAPVLSVFGGKITTYRKLAEHALEKLSPHLRGLPVTSWTADKPLPGGDFARGSFTQRVDALTRRITGLSHQTATRLVRNYGTLVDTLILPGQNAELGPHLGADLYGCEVDYLIDHEWARSADDILWRRSKLGLRLQPGETRALQDHIDRRLHRNSADAVAPAITDQAPQTTEGGVAA</sequence>
<dbReference type="SUPFAM" id="SSF51905">
    <property type="entry name" value="FAD/NAD(P)-binding domain"/>
    <property type="match status" value="1"/>
</dbReference>
<dbReference type="EC" id="1.1.5.3" evidence="6"/>
<feature type="domain" description="Alpha-glycerophosphate oxidase C-terminal" evidence="9">
    <location>
        <begin position="401"/>
        <end position="497"/>
    </location>
</feature>
<feature type="region of interest" description="Disordered" evidence="7">
    <location>
        <begin position="520"/>
        <end position="540"/>
    </location>
</feature>
<feature type="domain" description="FAD dependent oxidoreductase" evidence="8">
    <location>
        <begin position="24"/>
        <end position="379"/>
    </location>
</feature>
<keyword evidence="3 6" id="KW-0285">Flavoprotein</keyword>
<comment type="cofactor">
    <cofactor evidence="1 6">
        <name>FAD</name>
        <dbReference type="ChEBI" id="CHEBI:57692"/>
    </cofactor>
</comment>
<keyword evidence="11" id="KW-1185">Reference proteome</keyword>
<evidence type="ECO:0000256" key="3">
    <source>
        <dbReference type="ARBA" id="ARBA00022630"/>
    </source>
</evidence>
<dbReference type="Gene3D" id="3.30.9.10">
    <property type="entry name" value="D-Amino Acid Oxidase, subunit A, domain 2"/>
    <property type="match status" value="1"/>
</dbReference>
<gene>
    <name evidence="10" type="ORF">AA0535_2617</name>
</gene>
<feature type="compositionally biased region" description="Polar residues" evidence="7">
    <location>
        <begin position="529"/>
        <end position="540"/>
    </location>
</feature>
<dbReference type="InterPro" id="IPR000447">
    <property type="entry name" value="G3P_DH_FAD-dep"/>
</dbReference>
<dbReference type="InterPro" id="IPR031656">
    <property type="entry name" value="DAO_C"/>
</dbReference>
<dbReference type="RefSeq" id="WP_264817075.1">
    <property type="nucleotide sequence ID" value="NZ_BAPV01000058.1"/>
</dbReference>